<dbReference type="FunFam" id="1.10.1650.20:FF:000002">
    <property type="entry name" value="Ribonucleoside-diphosphate reductase"/>
    <property type="match status" value="1"/>
</dbReference>
<dbReference type="Gene3D" id="1.10.1650.20">
    <property type="match status" value="1"/>
</dbReference>
<evidence type="ECO:0000256" key="3">
    <source>
        <dbReference type="ARBA" id="ARBA00022741"/>
    </source>
</evidence>
<evidence type="ECO:0000259" key="11">
    <source>
        <dbReference type="PROSITE" id="PS00089"/>
    </source>
</evidence>
<dbReference type="SUPFAM" id="SSF51998">
    <property type="entry name" value="PFL-like glycyl radical enzymes"/>
    <property type="match status" value="1"/>
</dbReference>
<evidence type="ECO:0000256" key="9">
    <source>
        <dbReference type="ARBA" id="ARBA00056598"/>
    </source>
</evidence>
<keyword evidence="2" id="KW-0021">Allosteric enzyme</keyword>
<evidence type="ECO:0000256" key="8">
    <source>
        <dbReference type="ARBA" id="ARBA00047754"/>
    </source>
</evidence>
<comment type="function">
    <text evidence="9">Provides the precursors necessary for DNA synthesis. Catalyzes the biosynthesis of deoxyribonucleotides from the corresponding ribonucleotides. R1E contains the binding sites for both substrates and allosteric effectors and carries out the actual reduction of the ribonucleotide.</text>
</comment>
<dbReference type="Pfam" id="PF08343">
    <property type="entry name" value="RNR_N"/>
    <property type="match status" value="1"/>
</dbReference>
<dbReference type="InterPro" id="IPR013554">
    <property type="entry name" value="RNR_N"/>
</dbReference>
<dbReference type="PROSITE" id="PS00089">
    <property type="entry name" value="RIBORED_LARGE"/>
    <property type="match status" value="1"/>
</dbReference>
<evidence type="ECO:0000313" key="12">
    <source>
        <dbReference type="EMBL" id="VEI74286.1"/>
    </source>
</evidence>
<dbReference type="EC" id="1.17.4.1" evidence="10"/>
<dbReference type="InterPro" id="IPR008926">
    <property type="entry name" value="RNR_R1-su_N"/>
</dbReference>
<dbReference type="Pfam" id="PF02867">
    <property type="entry name" value="Ribonuc_red_lgC"/>
    <property type="match status" value="1"/>
</dbReference>
<dbReference type="UniPathway" id="UPA00326"/>
<organism evidence="12 13">
    <name type="scientific">Serratia fonticola</name>
    <dbReference type="NCBI Taxonomy" id="47917"/>
    <lineage>
        <taxon>Bacteria</taxon>
        <taxon>Pseudomonadati</taxon>
        <taxon>Pseudomonadota</taxon>
        <taxon>Gammaproteobacteria</taxon>
        <taxon>Enterobacterales</taxon>
        <taxon>Yersiniaceae</taxon>
        <taxon>Serratia</taxon>
    </lineage>
</organism>
<dbReference type="GO" id="GO:0004748">
    <property type="term" value="F:ribonucleoside-diphosphate reductase activity, thioredoxin disulfide as acceptor"/>
    <property type="evidence" value="ECO:0007669"/>
    <property type="project" value="UniProtKB-EC"/>
</dbReference>
<feature type="domain" description="Ribonucleotide reductase large subunit" evidence="11">
    <location>
        <begin position="566"/>
        <end position="588"/>
    </location>
</feature>
<accession>A0A3S4YCI7</accession>
<keyword evidence="4" id="KW-0067">ATP-binding</keyword>
<dbReference type="InterPro" id="IPR039718">
    <property type="entry name" value="Rrm1"/>
</dbReference>
<dbReference type="InterPro" id="IPR026459">
    <property type="entry name" value="RNR_1b_NrdE"/>
</dbReference>
<keyword evidence="3" id="KW-0547">Nucleotide-binding</keyword>
<dbReference type="InterPro" id="IPR013346">
    <property type="entry name" value="NrdE_NrdA_C"/>
</dbReference>
<evidence type="ECO:0000313" key="13">
    <source>
        <dbReference type="Proteomes" id="UP000270487"/>
    </source>
</evidence>
<dbReference type="NCBIfam" id="TIGR04170">
    <property type="entry name" value="RNR_1b_NrdE"/>
    <property type="match status" value="1"/>
</dbReference>
<evidence type="ECO:0000256" key="10">
    <source>
        <dbReference type="RuleBase" id="RU003410"/>
    </source>
</evidence>
<dbReference type="Gene3D" id="3.20.70.20">
    <property type="match status" value="1"/>
</dbReference>
<evidence type="ECO:0000256" key="4">
    <source>
        <dbReference type="ARBA" id="ARBA00022840"/>
    </source>
</evidence>
<evidence type="ECO:0000256" key="1">
    <source>
        <dbReference type="ARBA" id="ARBA00010406"/>
    </source>
</evidence>
<dbReference type="AlphaFoldDB" id="A0A3S4YCI7"/>
<gene>
    <name evidence="12" type="primary">nrdE2</name>
    <name evidence="12" type="ORF">NCTC13193_04550</name>
</gene>
<comment type="similarity">
    <text evidence="1 10">Belongs to the ribonucleoside diphosphate reductase large chain family.</text>
</comment>
<keyword evidence="7" id="KW-1015">Disulfide bond</keyword>
<dbReference type="GO" id="GO:0005971">
    <property type="term" value="C:ribonucleoside-diphosphate reductase complex"/>
    <property type="evidence" value="ECO:0007669"/>
    <property type="project" value="TreeGrafter"/>
</dbReference>
<keyword evidence="6 10" id="KW-0215">Deoxyribonucleotide synthesis</keyword>
<dbReference type="PANTHER" id="PTHR11573">
    <property type="entry name" value="RIBONUCLEOSIDE-DIPHOSPHATE REDUCTASE LARGE CHAIN"/>
    <property type="match status" value="1"/>
</dbReference>
<reference evidence="12 13" key="1">
    <citation type="submission" date="2018-12" db="EMBL/GenBank/DDBJ databases">
        <authorList>
            <consortium name="Pathogen Informatics"/>
        </authorList>
    </citation>
    <scope>NUCLEOTIDE SEQUENCE [LARGE SCALE GENOMIC DNA]</scope>
    <source>
        <strain evidence="12 13">NCTC13193</strain>
    </source>
</reference>
<dbReference type="EMBL" id="LR134492">
    <property type="protein sequence ID" value="VEI74286.1"/>
    <property type="molecule type" value="Genomic_DNA"/>
</dbReference>
<dbReference type="InterPro" id="IPR013509">
    <property type="entry name" value="RNR_lsu_N"/>
</dbReference>
<protein>
    <recommendedName>
        <fullName evidence="10">Ribonucleoside-diphosphate reductase</fullName>
        <ecNumber evidence="10">1.17.4.1</ecNumber>
    </recommendedName>
</protein>
<evidence type="ECO:0000256" key="7">
    <source>
        <dbReference type="ARBA" id="ARBA00023157"/>
    </source>
</evidence>
<dbReference type="SUPFAM" id="SSF48168">
    <property type="entry name" value="R1 subunit of ribonucleotide reductase, N-terminal domain"/>
    <property type="match status" value="1"/>
</dbReference>
<dbReference type="InterPro" id="IPR000788">
    <property type="entry name" value="RNR_lg_C"/>
</dbReference>
<dbReference type="CDD" id="cd01679">
    <property type="entry name" value="RNR_I"/>
    <property type="match status" value="1"/>
</dbReference>
<comment type="catalytic activity">
    <reaction evidence="8 10">
        <text>a 2'-deoxyribonucleoside 5'-diphosphate + [thioredoxin]-disulfide + H2O = a ribonucleoside 5'-diphosphate + [thioredoxin]-dithiol</text>
        <dbReference type="Rhea" id="RHEA:23252"/>
        <dbReference type="Rhea" id="RHEA-COMP:10698"/>
        <dbReference type="Rhea" id="RHEA-COMP:10700"/>
        <dbReference type="ChEBI" id="CHEBI:15377"/>
        <dbReference type="ChEBI" id="CHEBI:29950"/>
        <dbReference type="ChEBI" id="CHEBI:50058"/>
        <dbReference type="ChEBI" id="CHEBI:57930"/>
        <dbReference type="ChEBI" id="CHEBI:73316"/>
        <dbReference type="EC" id="1.17.4.1"/>
    </reaction>
</comment>
<name>A0A3S4YCI7_SERFO</name>
<dbReference type="Pfam" id="PF00317">
    <property type="entry name" value="Ribonuc_red_lgN"/>
    <property type="match status" value="1"/>
</dbReference>
<sequence length="714" mass="80713">MATTELTRPASATLDYHSLNAMLNLYDAEGRIQFDKDRLAARQYFLQHVNQNTVFFHNLAEKLRYLVDEGYYEATVLEQYGFAFIKQLFQQAYAKKFRFETFLGAFKYYTSYTLKTFDGQRYLERYEDRVCMVALRLAAGDTALAQDLVEEIISGRFQPATPTFLNCGKQQRGELVSCFLLRIEDNMESIGRAVNSALQLSKRGGGVAFLLSNIREVGAPIKRIENQSSGVIPIMKMLEDAFSYANQLGARQGAGAVYLHAHHPDILRFLDTKRENADEKIRIKTLSLGVVIPDITFELAKNNEEMYLFSPYDVQQVYGVPLSEISVSEKYREMVDDKRIRKSRINAREFFQLLAEIQFESGYPYMMFEDTVNRSNPIAGRINMSNLCSEILQVNSASRYHQDLSYAEIGKDISCNLGSLNIAKVMDAPDFGKAVETAIYGLTAVADMSDIGSVPSIAAGNQASHAIGLGQMNLHGYLARERIFYGSDEGIDFTNIYFYTVTYHALLASNRLAIARGSSFTGFEDSTYASGEYFSKYIEQAWQPKTARVRELFANAKIAIPGREEWLALRAAVMMHGLYNQNLQAVPPTGSISYINNSTSSIHPIVSRIEIRKEGKIGRVYYPAPYMTNDNLEYYQDAYEIGPEKIIDTYAAATQHVDQGLSLTLFFRDTATTRDINRAQIYAWRKGIKTIYYIRLRQMALEGTEVQGCVSCAL</sequence>
<keyword evidence="5 10" id="KW-0560">Oxidoreductase</keyword>
<evidence type="ECO:0000256" key="5">
    <source>
        <dbReference type="ARBA" id="ARBA00023002"/>
    </source>
</evidence>
<dbReference type="PRINTS" id="PR01183">
    <property type="entry name" value="RIBORDTASEM1"/>
</dbReference>
<dbReference type="GO" id="GO:0005524">
    <property type="term" value="F:ATP binding"/>
    <property type="evidence" value="ECO:0007669"/>
    <property type="project" value="UniProtKB-KW"/>
</dbReference>
<dbReference type="Proteomes" id="UP000270487">
    <property type="component" value="Chromosome"/>
</dbReference>
<evidence type="ECO:0000256" key="2">
    <source>
        <dbReference type="ARBA" id="ARBA00022533"/>
    </source>
</evidence>
<dbReference type="NCBIfam" id="TIGR02506">
    <property type="entry name" value="NrdE_NrdA"/>
    <property type="match status" value="1"/>
</dbReference>
<dbReference type="GO" id="GO:0009263">
    <property type="term" value="P:deoxyribonucleotide biosynthetic process"/>
    <property type="evidence" value="ECO:0007669"/>
    <property type="project" value="UniProtKB-KW"/>
</dbReference>
<evidence type="ECO:0000256" key="6">
    <source>
        <dbReference type="ARBA" id="ARBA00023116"/>
    </source>
</evidence>
<dbReference type="PANTHER" id="PTHR11573:SF30">
    <property type="entry name" value="RIBONUCLEOSIDE-DIPHOSPHATE REDUCTASE 2 SUBUNIT ALPHA"/>
    <property type="match status" value="1"/>
</dbReference>
<proteinExistence type="inferred from homology"/>